<dbReference type="PROSITE" id="PS50048">
    <property type="entry name" value="ZN2_CY6_FUNGAL_2"/>
    <property type="match status" value="1"/>
</dbReference>
<evidence type="ECO:0000256" key="4">
    <source>
        <dbReference type="ARBA" id="ARBA00023242"/>
    </source>
</evidence>
<dbReference type="GO" id="GO:0000981">
    <property type="term" value="F:DNA-binding transcription factor activity, RNA polymerase II-specific"/>
    <property type="evidence" value="ECO:0007669"/>
    <property type="project" value="InterPro"/>
</dbReference>
<feature type="domain" description="Zn(2)-C6 fungal-type" evidence="6">
    <location>
        <begin position="14"/>
        <end position="47"/>
    </location>
</feature>
<dbReference type="SUPFAM" id="SSF57701">
    <property type="entry name" value="Zn2/Cys6 DNA-binding domain"/>
    <property type="match status" value="1"/>
</dbReference>
<dbReference type="STRING" id="1429867.A0A0G4PBA3"/>
<evidence type="ECO:0000256" key="3">
    <source>
        <dbReference type="ARBA" id="ARBA00023163"/>
    </source>
</evidence>
<dbReference type="PROSITE" id="PS00463">
    <property type="entry name" value="ZN2_CY6_FUNGAL_1"/>
    <property type="match status" value="1"/>
</dbReference>
<sequence>MHPNHNYRHSRRSACDRCRGQKLRCERDHMNGMSCERCLKAQEICITSMNQPAPVILPSNHGQNVVSRDDREHQRFNPRHESMSVLHKSSGSRVKKLVHSPSPIPRRHGMREHHYWGGVPPMPAFPGASFHSSSAEFRLNMPLELGNMIVPVEQWSDPLSMWSTDAYNLPSDWMPSDQLYPCQTNYSFPSVFTNDVPPGAGQATEMAIPEPFHTKSLNYGENESPFSIKYLLDPAWVNQPDFATITKPPPTTTGQSVLSSMKNIRKSLLRLKMGLLEDLELFENRSMLLPSSSFFCEDSNLSIETLDLPIYRLLEHSSWLLTIIRSSCGTTEDILDATFATQQFEPENIGYEDSLFILPDAGDSGGDEGATTVSPHDSGYHTTTTSPDRTTSSIIPRCDIALWLGILEAHCSLVRIYRAVFMRLYQLFLIIPPADAATILLLPKVRFGQFHLDGNLVIQVQSLVEFSSTMMGKFDQALKLRSSPAQPQDDRKFDPSETLRQKDWSTSIRDIILEQEQDTCEMSLMEIMDCLRQLVKDTVVI</sequence>
<feature type="region of interest" description="Disordered" evidence="5">
    <location>
        <begin position="365"/>
        <end position="388"/>
    </location>
</feature>
<evidence type="ECO:0000259" key="6">
    <source>
        <dbReference type="PROSITE" id="PS50048"/>
    </source>
</evidence>
<accession>A0A0G4PBA3</accession>
<dbReference type="Proteomes" id="UP000053732">
    <property type="component" value="Unassembled WGS sequence"/>
</dbReference>
<dbReference type="GO" id="GO:0008270">
    <property type="term" value="F:zinc ion binding"/>
    <property type="evidence" value="ECO:0007669"/>
    <property type="project" value="InterPro"/>
</dbReference>
<name>A0A0G4PBA3_PENC3</name>
<proteinExistence type="predicted"/>
<organism evidence="7 8">
    <name type="scientific">Penicillium camemberti (strain FM 013)</name>
    <dbReference type="NCBI Taxonomy" id="1429867"/>
    <lineage>
        <taxon>Eukaryota</taxon>
        <taxon>Fungi</taxon>
        <taxon>Dikarya</taxon>
        <taxon>Ascomycota</taxon>
        <taxon>Pezizomycotina</taxon>
        <taxon>Eurotiomycetes</taxon>
        <taxon>Eurotiomycetidae</taxon>
        <taxon>Eurotiales</taxon>
        <taxon>Aspergillaceae</taxon>
        <taxon>Penicillium</taxon>
    </lineage>
</organism>
<dbReference type="InterPro" id="IPR001138">
    <property type="entry name" value="Zn2Cys6_DnaBD"/>
</dbReference>
<gene>
    <name evidence="7" type="ORF">PCAMFM013_S009g000489</name>
</gene>
<evidence type="ECO:0000256" key="5">
    <source>
        <dbReference type="SAM" id="MobiDB-lite"/>
    </source>
</evidence>
<keyword evidence="8" id="KW-1185">Reference proteome</keyword>
<protein>
    <submittedName>
        <fullName evidence="7">Fungal transcriptional regulatory protein, N-terminal</fullName>
    </submittedName>
</protein>
<dbReference type="EMBL" id="HG793142">
    <property type="protein sequence ID" value="CRL23549.1"/>
    <property type="molecule type" value="Genomic_DNA"/>
</dbReference>
<evidence type="ECO:0000313" key="8">
    <source>
        <dbReference type="Proteomes" id="UP000053732"/>
    </source>
</evidence>
<dbReference type="AlphaFoldDB" id="A0A0G4PBA3"/>
<dbReference type="InterPro" id="IPR036864">
    <property type="entry name" value="Zn2-C6_fun-type_DNA-bd_sf"/>
</dbReference>
<evidence type="ECO:0000256" key="1">
    <source>
        <dbReference type="ARBA" id="ARBA00023015"/>
    </source>
</evidence>
<dbReference type="Gene3D" id="4.10.240.10">
    <property type="entry name" value="Zn(2)-C6 fungal-type DNA-binding domain"/>
    <property type="match status" value="1"/>
</dbReference>
<keyword evidence="1" id="KW-0805">Transcription regulation</keyword>
<evidence type="ECO:0000313" key="7">
    <source>
        <dbReference type="EMBL" id="CRL23549.1"/>
    </source>
</evidence>
<evidence type="ECO:0000256" key="2">
    <source>
        <dbReference type="ARBA" id="ARBA00023125"/>
    </source>
</evidence>
<keyword evidence="2" id="KW-0238">DNA-binding</keyword>
<feature type="region of interest" description="Disordered" evidence="5">
    <location>
        <begin position="82"/>
        <end position="108"/>
    </location>
</feature>
<reference evidence="7 8" key="1">
    <citation type="journal article" date="2014" name="Nat. Commun.">
        <title>Multiple recent horizontal transfers of a large genomic region in cheese making fungi.</title>
        <authorList>
            <person name="Cheeseman K."/>
            <person name="Ropars J."/>
            <person name="Renault P."/>
            <person name="Dupont J."/>
            <person name="Gouzy J."/>
            <person name="Branca A."/>
            <person name="Abraham A.L."/>
            <person name="Ceppi M."/>
            <person name="Conseiller E."/>
            <person name="Debuchy R."/>
            <person name="Malagnac F."/>
            <person name="Goarin A."/>
            <person name="Silar P."/>
            <person name="Lacoste S."/>
            <person name="Sallet E."/>
            <person name="Bensimon A."/>
            <person name="Giraud T."/>
            <person name="Brygoo Y."/>
        </authorList>
    </citation>
    <scope>NUCLEOTIDE SEQUENCE [LARGE SCALE GENOMIC DNA]</scope>
    <source>
        <strain evidence="8">FM 013</strain>
    </source>
</reference>
<dbReference type="SMART" id="SM00066">
    <property type="entry name" value="GAL4"/>
    <property type="match status" value="1"/>
</dbReference>
<dbReference type="CDD" id="cd00067">
    <property type="entry name" value="GAL4"/>
    <property type="match status" value="1"/>
</dbReference>
<keyword evidence="4" id="KW-0539">Nucleus</keyword>
<keyword evidence="3" id="KW-0804">Transcription</keyword>
<dbReference type="GO" id="GO:0003677">
    <property type="term" value="F:DNA binding"/>
    <property type="evidence" value="ECO:0007669"/>
    <property type="project" value="UniProtKB-KW"/>
</dbReference>